<dbReference type="PROSITE" id="PS50016">
    <property type="entry name" value="ZF_PHD_2"/>
    <property type="match status" value="1"/>
</dbReference>
<name>A0A1X2GAV8_9FUNG</name>
<keyword evidence="8" id="KW-1185">Reference proteome</keyword>
<evidence type="ECO:0000259" key="6">
    <source>
        <dbReference type="PROSITE" id="PS50016"/>
    </source>
</evidence>
<organism evidence="7 8">
    <name type="scientific">Hesseltinella vesiculosa</name>
    <dbReference type="NCBI Taxonomy" id="101127"/>
    <lineage>
        <taxon>Eukaryota</taxon>
        <taxon>Fungi</taxon>
        <taxon>Fungi incertae sedis</taxon>
        <taxon>Mucoromycota</taxon>
        <taxon>Mucoromycotina</taxon>
        <taxon>Mucoromycetes</taxon>
        <taxon>Mucorales</taxon>
        <taxon>Cunninghamellaceae</taxon>
        <taxon>Hesseltinella</taxon>
    </lineage>
</organism>
<dbReference type="GO" id="GO:0061188">
    <property type="term" value="P:negative regulation of rDNA heterochromatin formation"/>
    <property type="evidence" value="ECO:0007669"/>
    <property type="project" value="TreeGrafter"/>
</dbReference>
<dbReference type="GO" id="GO:0061186">
    <property type="term" value="P:negative regulation of silent mating-type cassette heterochromatin formation"/>
    <property type="evidence" value="ECO:0007669"/>
    <property type="project" value="TreeGrafter"/>
</dbReference>
<feature type="compositionally biased region" description="Basic residues" evidence="5">
    <location>
        <begin position="241"/>
        <end position="253"/>
    </location>
</feature>
<dbReference type="OrthoDB" id="79252at2759"/>
<reference evidence="7 8" key="1">
    <citation type="submission" date="2016-07" db="EMBL/GenBank/DDBJ databases">
        <title>Pervasive Adenine N6-methylation of Active Genes in Fungi.</title>
        <authorList>
            <consortium name="DOE Joint Genome Institute"/>
            <person name="Mondo S.J."/>
            <person name="Dannebaum R.O."/>
            <person name="Kuo R.C."/>
            <person name="Labutti K."/>
            <person name="Haridas S."/>
            <person name="Kuo A."/>
            <person name="Salamov A."/>
            <person name="Ahrendt S.R."/>
            <person name="Lipzen A."/>
            <person name="Sullivan W."/>
            <person name="Andreopoulos W.B."/>
            <person name="Clum A."/>
            <person name="Lindquist E."/>
            <person name="Daum C."/>
            <person name="Ramamoorthy G.K."/>
            <person name="Gryganskyi A."/>
            <person name="Culley D."/>
            <person name="Magnuson J.K."/>
            <person name="James T.Y."/>
            <person name="O'Malley M.A."/>
            <person name="Stajich J.E."/>
            <person name="Spatafora J.W."/>
            <person name="Visel A."/>
            <person name="Grigoriev I.V."/>
        </authorList>
    </citation>
    <scope>NUCLEOTIDE SEQUENCE [LARGE SCALE GENOMIC DNA]</scope>
    <source>
        <strain evidence="7 8">NRRL 3301</strain>
    </source>
</reference>
<dbReference type="Gene3D" id="3.30.40.10">
    <property type="entry name" value="Zinc/RING finger domain, C3HC4 (zinc finger)"/>
    <property type="match status" value="1"/>
</dbReference>
<sequence length="456" mass="50450">MTAHRRSRSGLNGRKRKSSQRIPQRRRSQSTSDEPSSDDSSTTRCLCGETHSVGLMVQCDKCEVWQHCECIGLAEQDIPDQYYCEQCKPVNHAEYRTPNGKLRHTYNSDGMPQIPEKKAPKKRMTMNSQEASLSLEDVLATRQVLGLHSVNHTEVSPSTSPTKTAFAEKPPLPQPKRKRDVSPPTPDSASSDLKEADQSQVRKSLKRQKENDNGLASSSSSQPSGQHTPSTKRSQAAVKRTSSKRSSSHKPSRSRTSTPQPPDEQPSPQELQPPTTYANSVGDSLFERFSAESRAISPPAKVRYPSARMSLSEMSRRAKQILEYISSIQVDLANKQPGTTPEAPVPSNTPSPTSPCTRLHHMDTDQPSHPLEEEDDDDTSSLSSASTIPLEEDRTRKESQTSLEIMDLLTRELIKFQRKYDAGSLPASTKPKPVDVPSPSLEEGRVTRSSSVRLAS</sequence>
<dbReference type="AlphaFoldDB" id="A0A1X2GAV8"/>
<feature type="region of interest" description="Disordered" evidence="5">
    <location>
        <begin position="150"/>
        <end position="315"/>
    </location>
</feature>
<dbReference type="SMART" id="SM00249">
    <property type="entry name" value="PHD"/>
    <property type="match status" value="1"/>
</dbReference>
<feature type="compositionally biased region" description="Low complexity" evidence="5">
    <location>
        <begin position="29"/>
        <end position="44"/>
    </location>
</feature>
<feature type="domain" description="PHD-type" evidence="6">
    <location>
        <begin position="42"/>
        <end position="90"/>
    </location>
</feature>
<dbReference type="GO" id="GO:0070210">
    <property type="term" value="C:Rpd3L-Expanded complex"/>
    <property type="evidence" value="ECO:0007669"/>
    <property type="project" value="TreeGrafter"/>
</dbReference>
<dbReference type="GO" id="GO:0033698">
    <property type="term" value="C:Rpd3L complex"/>
    <property type="evidence" value="ECO:0007669"/>
    <property type="project" value="TreeGrafter"/>
</dbReference>
<dbReference type="InterPro" id="IPR013083">
    <property type="entry name" value="Znf_RING/FYVE/PHD"/>
</dbReference>
<feature type="compositionally biased region" description="Polar residues" evidence="5">
    <location>
        <begin position="447"/>
        <end position="456"/>
    </location>
</feature>
<gene>
    <name evidence="7" type="ORF">DM01DRAFT_1338122</name>
</gene>
<keyword evidence="3" id="KW-0862">Zinc</keyword>
<keyword evidence="2 4" id="KW-0863">Zinc-finger</keyword>
<feature type="region of interest" description="Disordered" evidence="5">
    <location>
        <begin position="1"/>
        <end position="44"/>
    </location>
</feature>
<evidence type="ECO:0000256" key="4">
    <source>
        <dbReference type="PROSITE-ProRule" id="PRU00146"/>
    </source>
</evidence>
<evidence type="ECO:0000313" key="7">
    <source>
        <dbReference type="EMBL" id="ORX49448.1"/>
    </source>
</evidence>
<evidence type="ECO:0000256" key="2">
    <source>
        <dbReference type="ARBA" id="ARBA00022771"/>
    </source>
</evidence>
<feature type="region of interest" description="Disordered" evidence="5">
    <location>
        <begin position="98"/>
        <end position="131"/>
    </location>
</feature>
<evidence type="ECO:0000256" key="3">
    <source>
        <dbReference type="ARBA" id="ARBA00022833"/>
    </source>
</evidence>
<feature type="compositionally biased region" description="Pro residues" evidence="5">
    <location>
        <begin position="343"/>
        <end position="353"/>
    </location>
</feature>
<feature type="region of interest" description="Disordered" evidence="5">
    <location>
        <begin position="421"/>
        <end position="456"/>
    </location>
</feature>
<dbReference type="SUPFAM" id="SSF57903">
    <property type="entry name" value="FYVE/PHD zinc finger"/>
    <property type="match status" value="1"/>
</dbReference>
<dbReference type="InterPro" id="IPR001965">
    <property type="entry name" value="Znf_PHD"/>
</dbReference>
<dbReference type="PANTHER" id="PTHR47793:SF1">
    <property type="entry name" value="HISTONE DEACETYLASE COMPLEX SUBUNIT CTI6"/>
    <property type="match status" value="1"/>
</dbReference>
<dbReference type="CDD" id="cd15550">
    <property type="entry name" value="PHD_MLL5"/>
    <property type="match status" value="1"/>
</dbReference>
<feature type="region of interest" description="Disordered" evidence="5">
    <location>
        <begin position="333"/>
        <end position="403"/>
    </location>
</feature>
<accession>A0A1X2GAV8</accession>
<proteinExistence type="predicted"/>
<dbReference type="Pfam" id="PF20826">
    <property type="entry name" value="PHD_5"/>
    <property type="match status" value="1"/>
</dbReference>
<evidence type="ECO:0000256" key="1">
    <source>
        <dbReference type="ARBA" id="ARBA00022723"/>
    </source>
</evidence>
<dbReference type="InterPro" id="IPR019786">
    <property type="entry name" value="Zinc_finger_PHD-type_CS"/>
</dbReference>
<dbReference type="InterPro" id="IPR019787">
    <property type="entry name" value="Znf_PHD-finger"/>
</dbReference>
<feature type="compositionally biased region" description="Basic residues" evidence="5">
    <location>
        <begin position="1"/>
        <end position="28"/>
    </location>
</feature>
<dbReference type="GO" id="GO:0008270">
    <property type="term" value="F:zinc ion binding"/>
    <property type="evidence" value="ECO:0007669"/>
    <property type="project" value="UniProtKB-KW"/>
</dbReference>
<evidence type="ECO:0000313" key="8">
    <source>
        <dbReference type="Proteomes" id="UP000242146"/>
    </source>
</evidence>
<dbReference type="PANTHER" id="PTHR47793">
    <property type="entry name" value="HISTONE DEACETYLASE COMPLEX SUBUNIT CTI6"/>
    <property type="match status" value="1"/>
</dbReference>
<feature type="compositionally biased region" description="Low complexity" evidence="5">
    <location>
        <begin position="217"/>
        <end position="231"/>
    </location>
</feature>
<dbReference type="STRING" id="101127.A0A1X2GAV8"/>
<dbReference type="InterPro" id="IPR011011">
    <property type="entry name" value="Znf_FYVE_PHD"/>
</dbReference>
<dbReference type="EMBL" id="MCGT01000026">
    <property type="protein sequence ID" value="ORX49448.1"/>
    <property type="molecule type" value="Genomic_DNA"/>
</dbReference>
<dbReference type="Proteomes" id="UP000242146">
    <property type="component" value="Unassembled WGS sequence"/>
</dbReference>
<dbReference type="PROSITE" id="PS01359">
    <property type="entry name" value="ZF_PHD_1"/>
    <property type="match status" value="1"/>
</dbReference>
<protein>
    <recommendedName>
        <fullName evidence="6">PHD-type domain-containing protein</fullName>
    </recommendedName>
</protein>
<dbReference type="InterPro" id="IPR053051">
    <property type="entry name" value="HDAC_complex_subunit"/>
</dbReference>
<feature type="compositionally biased region" description="Low complexity" evidence="5">
    <location>
        <begin position="266"/>
        <end position="276"/>
    </location>
</feature>
<keyword evidence="1" id="KW-0479">Metal-binding</keyword>
<comment type="caution">
    <text evidence="7">The sequence shown here is derived from an EMBL/GenBank/DDBJ whole genome shotgun (WGS) entry which is preliminary data.</text>
</comment>
<evidence type="ECO:0000256" key="5">
    <source>
        <dbReference type="SAM" id="MobiDB-lite"/>
    </source>
</evidence>
<feature type="compositionally biased region" description="Polar residues" evidence="5">
    <location>
        <begin position="150"/>
        <end position="163"/>
    </location>
</feature>